<name>A0A059G8C6_9PROT</name>
<evidence type="ECO:0000259" key="1">
    <source>
        <dbReference type="Pfam" id="PF03354"/>
    </source>
</evidence>
<dbReference type="Proteomes" id="UP000024942">
    <property type="component" value="Unassembled WGS sequence"/>
</dbReference>
<feature type="domain" description="Terminase large subunit-like ATPase" evidence="1">
    <location>
        <begin position="47"/>
        <end position="194"/>
    </location>
</feature>
<evidence type="ECO:0000313" key="3">
    <source>
        <dbReference type="EMBL" id="KDA03071.1"/>
    </source>
</evidence>
<dbReference type="Pfam" id="PF20441">
    <property type="entry name" value="TerL_nuclease"/>
    <property type="match status" value="1"/>
</dbReference>
<dbReference type="PATRIC" id="fig|1280953.3.peg.1585"/>
<reference evidence="3 4" key="1">
    <citation type="journal article" date="2014" name="Antonie Van Leeuwenhoek">
        <title>Hyphomonas beringensis sp. nov. and Hyphomonas chukchiensis sp. nov., isolated from surface seawater of the Bering Sea and Chukchi Sea.</title>
        <authorList>
            <person name="Li C."/>
            <person name="Lai Q."/>
            <person name="Li G."/>
            <person name="Dong C."/>
            <person name="Wang J."/>
            <person name="Liao Y."/>
            <person name="Shao Z."/>
        </authorList>
    </citation>
    <scope>NUCLEOTIDE SEQUENCE [LARGE SCALE GENOMIC DNA]</scope>
    <source>
        <strain evidence="3 4">SCH89</strain>
    </source>
</reference>
<dbReference type="PANTHER" id="PTHR41287">
    <property type="match status" value="1"/>
</dbReference>
<dbReference type="Pfam" id="PF03354">
    <property type="entry name" value="TerL_ATPase"/>
    <property type="match status" value="1"/>
</dbReference>
<dbReference type="AlphaFoldDB" id="A0A059G8C6"/>
<dbReference type="Gene3D" id="3.40.50.300">
    <property type="entry name" value="P-loop containing nucleotide triphosphate hydrolases"/>
    <property type="match status" value="1"/>
</dbReference>
<dbReference type="PANTHER" id="PTHR41287:SF1">
    <property type="entry name" value="PROTEIN YMFN"/>
    <property type="match status" value="1"/>
</dbReference>
<organism evidence="3 4">
    <name type="scientific">Hyphomonas oceanitis SCH89</name>
    <dbReference type="NCBI Taxonomy" id="1280953"/>
    <lineage>
        <taxon>Bacteria</taxon>
        <taxon>Pseudomonadati</taxon>
        <taxon>Pseudomonadota</taxon>
        <taxon>Alphaproteobacteria</taxon>
        <taxon>Hyphomonadales</taxon>
        <taxon>Hyphomonadaceae</taxon>
        <taxon>Hyphomonas</taxon>
    </lineage>
</organism>
<protein>
    <submittedName>
        <fullName evidence="3">Phage terminase</fullName>
    </submittedName>
</protein>
<dbReference type="STRING" id="1280953.HOC_07839"/>
<comment type="caution">
    <text evidence="3">The sequence shown here is derived from an EMBL/GenBank/DDBJ whole genome shotgun (WGS) entry which is preliminary data.</text>
</comment>
<dbReference type="eggNOG" id="COG4626">
    <property type="taxonomic scope" value="Bacteria"/>
</dbReference>
<evidence type="ECO:0000313" key="4">
    <source>
        <dbReference type="Proteomes" id="UP000024942"/>
    </source>
</evidence>
<accession>A0A059G8C6</accession>
<dbReference type="InterPro" id="IPR005021">
    <property type="entry name" value="Terminase_largesu-like"/>
</dbReference>
<dbReference type="InterPro" id="IPR046462">
    <property type="entry name" value="TerL_nuclease"/>
</dbReference>
<dbReference type="InterPro" id="IPR046461">
    <property type="entry name" value="TerL_ATPase"/>
</dbReference>
<sequence length="505" mass="54941">MTPATKAIQFLETLKIPEGPKAGQCLKLAPFQKKFVRGALDLKNNIAVLSIGRGNAKTALSSGIALGSLLGEWDDQPRREIVIAARTRDQARIAWEFVASFARFLPEDIQKRLTFRRSPRLEIEYEDETGGSHFLRAIAADGRSALGSAPTLVLMDERGHWAADKGDDLEHALLSGLGKRSGKALIISTSAADDSHPFSIWCDSEQAGVYVQEHRPAPGLPVDDLETLKIANPGAKHGIGSSIDWLKAEAKRASARGGSTLNSFRLYNRNERVSGETRDLLLTLDEWLACETANLPPRQGECIIGIDLGGSASMSAVAFYWPATGRLESLGTFPTSPTLGDRGAADGVSGRYLEMQERGELNTLGDKTVPVSPWLREVIDQVEDERIGCIIADRFKQAEFAEALDQAGIRVPIVWRGMGFRDGGEDCERFRRAAYDGRVKSRPSLLLRSAFADAVCLRDPANNLKLAKARSTGRIDAVAASVLAVAEGARRMGRPAQKARVAEWV</sequence>
<dbReference type="GO" id="GO:0004519">
    <property type="term" value="F:endonuclease activity"/>
    <property type="evidence" value="ECO:0007669"/>
    <property type="project" value="InterPro"/>
</dbReference>
<keyword evidence="4" id="KW-1185">Reference proteome</keyword>
<dbReference type="EMBL" id="ARYL01000009">
    <property type="protein sequence ID" value="KDA03071.1"/>
    <property type="molecule type" value="Genomic_DNA"/>
</dbReference>
<dbReference type="InterPro" id="IPR027417">
    <property type="entry name" value="P-loop_NTPase"/>
</dbReference>
<feature type="domain" description="Terminase large subunit-like endonuclease" evidence="2">
    <location>
        <begin position="387"/>
        <end position="487"/>
    </location>
</feature>
<dbReference type="RefSeq" id="WP_199285877.1">
    <property type="nucleotide sequence ID" value="NZ_ARYL01000009.1"/>
</dbReference>
<proteinExistence type="predicted"/>
<evidence type="ECO:0000259" key="2">
    <source>
        <dbReference type="Pfam" id="PF20441"/>
    </source>
</evidence>
<gene>
    <name evidence="3" type="ORF">HOC_07839</name>
</gene>